<reference evidence="1" key="2">
    <citation type="journal article" date="2015" name="Fish Shellfish Immunol.">
        <title>Early steps in the European eel (Anguilla anguilla)-Vibrio vulnificus interaction in the gills: Role of the RtxA13 toxin.</title>
        <authorList>
            <person name="Callol A."/>
            <person name="Pajuelo D."/>
            <person name="Ebbesson L."/>
            <person name="Teles M."/>
            <person name="MacKenzie S."/>
            <person name="Amaro C."/>
        </authorList>
    </citation>
    <scope>NUCLEOTIDE SEQUENCE</scope>
</reference>
<accession>A0A0E9W1V1</accession>
<reference evidence="1" key="1">
    <citation type="submission" date="2014-11" db="EMBL/GenBank/DDBJ databases">
        <authorList>
            <person name="Amaro Gonzalez C."/>
        </authorList>
    </citation>
    <scope>NUCLEOTIDE SEQUENCE</scope>
</reference>
<evidence type="ECO:0000313" key="1">
    <source>
        <dbReference type="EMBL" id="JAH83458.1"/>
    </source>
</evidence>
<dbReference type="EMBL" id="GBXM01025119">
    <property type="protein sequence ID" value="JAH83458.1"/>
    <property type="molecule type" value="Transcribed_RNA"/>
</dbReference>
<name>A0A0E9W1V1_ANGAN</name>
<protein>
    <submittedName>
        <fullName evidence="1">Uncharacterized protein</fullName>
    </submittedName>
</protein>
<sequence>MDHAYKSMHMDIL</sequence>
<organism evidence="1">
    <name type="scientific">Anguilla anguilla</name>
    <name type="common">European freshwater eel</name>
    <name type="synonym">Muraena anguilla</name>
    <dbReference type="NCBI Taxonomy" id="7936"/>
    <lineage>
        <taxon>Eukaryota</taxon>
        <taxon>Metazoa</taxon>
        <taxon>Chordata</taxon>
        <taxon>Craniata</taxon>
        <taxon>Vertebrata</taxon>
        <taxon>Euteleostomi</taxon>
        <taxon>Actinopterygii</taxon>
        <taxon>Neopterygii</taxon>
        <taxon>Teleostei</taxon>
        <taxon>Anguilliformes</taxon>
        <taxon>Anguillidae</taxon>
        <taxon>Anguilla</taxon>
    </lineage>
</organism>
<proteinExistence type="predicted"/>